<gene>
    <name evidence="7" type="ORF">AFL01nite_00190</name>
</gene>
<comment type="similarity">
    <text evidence="2">Belongs to the TspO/BZRP family.</text>
</comment>
<evidence type="ECO:0000256" key="2">
    <source>
        <dbReference type="ARBA" id="ARBA00007524"/>
    </source>
</evidence>
<accession>A0A512HQG9</accession>
<dbReference type="RefSeq" id="WP_146825061.1">
    <property type="nucleotide sequence ID" value="NZ_BAAAYQ010000001.1"/>
</dbReference>
<keyword evidence="3 6" id="KW-0812">Transmembrane</keyword>
<evidence type="ECO:0000313" key="7">
    <source>
        <dbReference type="EMBL" id="GEO87692.1"/>
    </source>
</evidence>
<dbReference type="Pfam" id="PF03073">
    <property type="entry name" value="TspO_MBR"/>
    <property type="match status" value="1"/>
</dbReference>
<comment type="subcellular location">
    <subcellularLocation>
        <location evidence="1">Membrane</location>
        <topology evidence="1">Multi-pass membrane protein</topology>
    </subcellularLocation>
</comment>
<keyword evidence="4 6" id="KW-1133">Transmembrane helix</keyword>
<dbReference type="FunFam" id="1.20.1260.100:FF:000001">
    <property type="entry name" value="translocator protein 2"/>
    <property type="match status" value="1"/>
</dbReference>
<dbReference type="AlphaFoldDB" id="A0A512HQG9"/>
<protein>
    <submittedName>
        <fullName evidence="7">Sensory protein TspO</fullName>
    </submittedName>
</protein>
<sequence>MEPRNLATSIGLPVAAAALGSVATSTGMRSLWYRTLRKPSIQPPGPVFPIVWTGLYASTAWASADAQSMMTPAEATVYRRKLALNMALNAGWCFSFFRGQQLAPSIAVAGALAASTADLARTAGAASPRAGWALVPYTVWNTFATVLTTAIWRRNRGR</sequence>
<evidence type="ECO:0000256" key="4">
    <source>
        <dbReference type="ARBA" id="ARBA00022989"/>
    </source>
</evidence>
<dbReference type="InterPro" id="IPR038330">
    <property type="entry name" value="TspO/MBR-related_sf"/>
</dbReference>
<proteinExistence type="inferred from homology"/>
<evidence type="ECO:0000313" key="8">
    <source>
        <dbReference type="Proteomes" id="UP000321769"/>
    </source>
</evidence>
<evidence type="ECO:0000256" key="5">
    <source>
        <dbReference type="ARBA" id="ARBA00023136"/>
    </source>
</evidence>
<name>A0A512HQG9_9ACTN</name>
<dbReference type="InterPro" id="IPR004307">
    <property type="entry name" value="TspO_MBR"/>
</dbReference>
<dbReference type="Proteomes" id="UP000321769">
    <property type="component" value="Unassembled WGS sequence"/>
</dbReference>
<keyword evidence="8" id="KW-1185">Reference proteome</keyword>
<dbReference type="GO" id="GO:0033013">
    <property type="term" value="P:tetrapyrrole metabolic process"/>
    <property type="evidence" value="ECO:0007669"/>
    <property type="project" value="UniProtKB-ARBA"/>
</dbReference>
<dbReference type="CDD" id="cd15904">
    <property type="entry name" value="TSPO_MBR"/>
    <property type="match status" value="1"/>
</dbReference>
<evidence type="ECO:0000256" key="1">
    <source>
        <dbReference type="ARBA" id="ARBA00004141"/>
    </source>
</evidence>
<dbReference type="GO" id="GO:0016020">
    <property type="term" value="C:membrane"/>
    <property type="evidence" value="ECO:0007669"/>
    <property type="project" value="UniProtKB-SubCell"/>
</dbReference>
<dbReference type="Gene3D" id="1.20.1260.100">
    <property type="entry name" value="TspO/MBR protein"/>
    <property type="match status" value="1"/>
</dbReference>
<evidence type="ECO:0000256" key="3">
    <source>
        <dbReference type="ARBA" id="ARBA00022692"/>
    </source>
</evidence>
<dbReference type="PIRSF" id="PIRSF005859">
    <property type="entry name" value="PBR"/>
    <property type="match status" value="1"/>
</dbReference>
<comment type="caution">
    <text evidence="7">The sequence shown here is derived from an EMBL/GenBank/DDBJ whole genome shotgun (WGS) entry which is preliminary data.</text>
</comment>
<evidence type="ECO:0000256" key="6">
    <source>
        <dbReference type="SAM" id="Phobius"/>
    </source>
</evidence>
<dbReference type="EMBL" id="BJZQ01000001">
    <property type="protein sequence ID" value="GEO87692.1"/>
    <property type="molecule type" value="Genomic_DNA"/>
</dbReference>
<feature type="transmembrane region" description="Helical" evidence="6">
    <location>
        <begin position="134"/>
        <end position="152"/>
    </location>
</feature>
<reference evidence="7 8" key="1">
    <citation type="submission" date="2019-07" db="EMBL/GenBank/DDBJ databases">
        <title>Whole genome shotgun sequence of Aeromicrobium flavum NBRC 107625.</title>
        <authorList>
            <person name="Hosoyama A."/>
            <person name="Uohara A."/>
            <person name="Ohji S."/>
            <person name="Ichikawa N."/>
        </authorList>
    </citation>
    <scope>NUCLEOTIDE SEQUENCE [LARGE SCALE GENOMIC DNA]</scope>
    <source>
        <strain evidence="7 8">NBRC 107625</strain>
    </source>
</reference>
<dbReference type="OrthoDB" id="9795496at2"/>
<keyword evidence="5 6" id="KW-0472">Membrane</keyword>
<organism evidence="7 8">
    <name type="scientific">Aeromicrobium flavum</name>
    <dbReference type="NCBI Taxonomy" id="416568"/>
    <lineage>
        <taxon>Bacteria</taxon>
        <taxon>Bacillati</taxon>
        <taxon>Actinomycetota</taxon>
        <taxon>Actinomycetes</taxon>
        <taxon>Propionibacteriales</taxon>
        <taxon>Nocardioidaceae</taxon>
        <taxon>Aeromicrobium</taxon>
    </lineage>
</organism>
<dbReference type="PANTHER" id="PTHR10057">
    <property type="entry name" value="PERIPHERAL-TYPE BENZODIAZEPINE RECEPTOR"/>
    <property type="match status" value="1"/>
</dbReference>
<dbReference type="PANTHER" id="PTHR10057:SF0">
    <property type="entry name" value="TRANSLOCATOR PROTEIN"/>
    <property type="match status" value="1"/>
</dbReference>